<dbReference type="PANTHER" id="PTHR21235">
    <property type="entry name" value="IMIDAZOLE GLYCEROL PHOSPHATE SYNTHASE SUBUNIT HISF/H IGP SYNTHASE SUBUNIT HISF/H"/>
    <property type="match status" value="1"/>
</dbReference>
<protein>
    <recommendedName>
        <fullName evidence="9">Imidazole glycerol phosphate synthase subunit HisF</fullName>
        <ecNumber evidence="9">4.3.2.10</ecNumber>
    </recommendedName>
    <alternativeName>
        <fullName evidence="9">IGP synthase cyclase subunit</fullName>
    </alternativeName>
    <alternativeName>
        <fullName evidence="9">IGP synthase subunit HisF</fullName>
    </alternativeName>
    <alternativeName>
        <fullName evidence="9">ImGP synthase subunit HisF</fullName>
        <shortName evidence="9">IGPS subunit HisF</shortName>
    </alternativeName>
</protein>
<evidence type="ECO:0000313" key="12">
    <source>
        <dbReference type="Proteomes" id="UP000009374"/>
    </source>
</evidence>
<comment type="similarity">
    <text evidence="2 9 10">Belongs to the HisA/HisF family.</text>
</comment>
<gene>
    <name evidence="9" type="primary">hisF</name>
    <name evidence="11" type="ORF">UBAL3_94240179</name>
</gene>
<dbReference type="EMBL" id="GG693878">
    <property type="protein sequence ID" value="EES52382.1"/>
    <property type="molecule type" value="Genomic_DNA"/>
</dbReference>
<dbReference type="InterPro" id="IPR013785">
    <property type="entry name" value="Aldolase_TIM"/>
</dbReference>
<dbReference type="InterPro" id="IPR011060">
    <property type="entry name" value="RibuloseP-bd_barrel"/>
</dbReference>
<keyword evidence="5 9" id="KW-0368">Histidine biosynthesis</keyword>
<dbReference type="InterPro" id="IPR050064">
    <property type="entry name" value="IGPS_HisA/HisF"/>
</dbReference>
<evidence type="ECO:0000256" key="2">
    <source>
        <dbReference type="ARBA" id="ARBA00009667"/>
    </source>
</evidence>
<evidence type="ECO:0000256" key="6">
    <source>
        <dbReference type="ARBA" id="ARBA00023239"/>
    </source>
</evidence>
<dbReference type="Proteomes" id="UP000009374">
    <property type="component" value="Unassembled WGS sequence"/>
</dbReference>
<dbReference type="AlphaFoldDB" id="C6HYU7"/>
<dbReference type="GO" id="GO:0005737">
    <property type="term" value="C:cytoplasm"/>
    <property type="evidence" value="ECO:0007669"/>
    <property type="project" value="UniProtKB-SubCell"/>
</dbReference>
<feature type="active site" evidence="9">
    <location>
        <position position="11"/>
    </location>
</feature>
<accession>C6HYU7</accession>
<comment type="subcellular location">
    <subcellularLocation>
        <location evidence="9">Cytoplasm</location>
    </subcellularLocation>
</comment>
<comment type="function">
    <text evidence="7 9">IGPS catalyzes the conversion of PRFAR and glutamine to IGP, AICAR and glutamate. The HisF subunit catalyzes the cyclization activity that produces IGP and AICAR from PRFAR using the ammonia provided by the HisH subunit.</text>
</comment>
<comment type="pathway">
    <text evidence="1 9">Amino-acid biosynthesis; L-histidine biosynthesis; L-histidine from 5-phospho-alpha-D-ribose 1-diphosphate: step 5/9.</text>
</comment>
<evidence type="ECO:0000256" key="7">
    <source>
        <dbReference type="ARBA" id="ARBA00025475"/>
    </source>
</evidence>
<dbReference type="UniPathway" id="UPA00031">
    <property type="reaction ID" value="UER00010"/>
</dbReference>
<comment type="subunit">
    <text evidence="3 9">Heterodimer of HisH and HisF.</text>
</comment>
<proteinExistence type="inferred from homology"/>
<evidence type="ECO:0000256" key="1">
    <source>
        <dbReference type="ARBA" id="ARBA00005091"/>
    </source>
</evidence>
<dbReference type="GO" id="GO:0016829">
    <property type="term" value="F:lyase activity"/>
    <property type="evidence" value="ECO:0007669"/>
    <property type="project" value="UniProtKB-KW"/>
</dbReference>
<dbReference type="GO" id="GO:0000107">
    <property type="term" value="F:imidazoleglycerol-phosphate synthase activity"/>
    <property type="evidence" value="ECO:0007669"/>
    <property type="project" value="UniProtKB-UniRule"/>
</dbReference>
<dbReference type="InterPro" id="IPR006062">
    <property type="entry name" value="His_biosynth"/>
</dbReference>
<dbReference type="EC" id="4.3.2.10" evidence="9"/>
<dbReference type="NCBIfam" id="TIGR00735">
    <property type="entry name" value="hisF"/>
    <property type="match status" value="1"/>
</dbReference>
<dbReference type="SUPFAM" id="SSF51366">
    <property type="entry name" value="Ribulose-phoshate binding barrel"/>
    <property type="match status" value="1"/>
</dbReference>
<keyword evidence="9" id="KW-0963">Cytoplasm</keyword>
<keyword evidence="12" id="KW-1185">Reference proteome</keyword>
<comment type="catalytic activity">
    <reaction evidence="8 9">
        <text>5-[(5-phospho-1-deoxy-D-ribulos-1-ylimino)methylamino]-1-(5-phospho-beta-D-ribosyl)imidazole-4-carboxamide + L-glutamine = D-erythro-1-(imidazol-4-yl)glycerol 3-phosphate + 5-amino-1-(5-phospho-beta-D-ribosyl)imidazole-4-carboxamide + L-glutamate + H(+)</text>
        <dbReference type="Rhea" id="RHEA:24793"/>
        <dbReference type="ChEBI" id="CHEBI:15378"/>
        <dbReference type="ChEBI" id="CHEBI:29985"/>
        <dbReference type="ChEBI" id="CHEBI:58278"/>
        <dbReference type="ChEBI" id="CHEBI:58359"/>
        <dbReference type="ChEBI" id="CHEBI:58475"/>
        <dbReference type="ChEBI" id="CHEBI:58525"/>
        <dbReference type="EC" id="4.3.2.10"/>
    </reaction>
</comment>
<evidence type="ECO:0000313" key="11">
    <source>
        <dbReference type="EMBL" id="EES52382.1"/>
    </source>
</evidence>
<dbReference type="PANTHER" id="PTHR21235:SF2">
    <property type="entry name" value="IMIDAZOLE GLYCEROL PHOSPHATE SYNTHASE HISHF"/>
    <property type="match status" value="1"/>
</dbReference>
<name>C6HYU7_9BACT</name>
<evidence type="ECO:0000256" key="5">
    <source>
        <dbReference type="ARBA" id="ARBA00023102"/>
    </source>
</evidence>
<keyword evidence="6 9" id="KW-0456">Lyase</keyword>
<dbReference type="HAMAP" id="MF_01013">
    <property type="entry name" value="HisF"/>
    <property type="match status" value="1"/>
</dbReference>
<feature type="active site" evidence="9">
    <location>
        <position position="130"/>
    </location>
</feature>
<sequence>MLKKRIIPCLDMKGGRVVKGVCFESLTDAGDPVETAALYDRMGADELCFLDIGASVENRGTLFEIVERTASRVFLPLTVGGGIRSTEEIRKALNAGADKVSLNSAALARPELLTEGALRFGSQCIVLAVDVRREGDSWRVHSHGGTRPTDRDALDWIVEGVRRGAGEILLTSMDRDGTKTGYDTDLLRAVSRAVDVPLIASGGAGSLEDFRLAFEAGADAALAASLFHFGTVDLRDLRRYLAGHGVAVRPPMEPFFPGDARG</sequence>
<dbReference type="InterPro" id="IPR004651">
    <property type="entry name" value="HisF"/>
</dbReference>
<keyword evidence="4 9" id="KW-0028">Amino-acid biosynthesis</keyword>
<evidence type="ECO:0000256" key="3">
    <source>
        <dbReference type="ARBA" id="ARBA00011152"/>
    </source>
</evidence>
<evidence type="ECO:0000256" key="9">
    <source>
        <dbReference type="HAMAP-Rule" id="MF_01013"/>
    </source>
</evidence>
<evidence type="ECO:0000256" key="4">
    <source>
        <dbReference type="ARBA" id="ARBA00022605"/>
    </source>
</evidence>
<organism evidence="11 12">
    <name type="scientific">Leptospirillum ferrodiazotrophum</name>
    <dbReference type="NCBI Taxonomy" id="412449"/>
    <lineage>
        <taxon>Bacteria</taxon>
        <taxon>Pseudomonadati</taxon>
        <taxon>Nitrospirota</taxon>
        <taxon>Nitrospiria</taxon>
        <taxon>Nitrospirales</taxon>
        <taxon>Nitrospiraceae</taxon>
        <taxon>Leptospirillum</taxon>
    </lineage>
</organism>
<evidence type="ECO:0000256" key="8">
    <source>
        <dbReference type="ARBA" id="ARBA00047838"/>
    </source>
</evidence>
<dbReference type="Pfam" id="PF00977">
    <property type="entry name" value="His_biosynth"/>
    <property type="match status" value="1"/>
</dbReference>
<evidence type="ECO:0000256" key="10">
    <source>
        <dbReference type="RuleBase" id="RU003657"/>
    </source>
</evidence>
<reference evidence="11 12" key="1">
    <citation type="journal article" date="2009" name="Appl. Environ. Microbiol.">
        <title>Community genomic and proteomic analyses of chemoautotrophic iron-oxidizing "Leptospirillum rubarum" (Group II) and "Leptospirillum ferrodiazotrophum" (Group III) bacteria in acid mine drainage biofilms.</title>
        <authorList>
            <person name="Goltsman D.S."/>
            <person name="Denef V.J."/>
            <person name="Singer S.W."/>
            <person name="VerBerkmoes N.C."/>
            <person name="Lefsrud M."/>
            <person name="Mueller R.S."/>
            <person name="Dick G.J."/>
            <person name="Sun C.L."/>
            <person name="Wheeler K.E."/>
            <person name="Zemla A."/>
            <person name="Baker B.J."/>
            <person name="Hauser L."/>
            <person name="Land M."/>
            <person name="Shah M.B."/>
            <person name="Thelen M.P."/>
            <person name="Hettich R.L."/>
            <person name="Banfield J.F."/>
        </authorList>
    </citation>
    <scope>NUCLEOTIDE SEQUENCE [LARGE SCALE GENOMIC DNA]</scope>
</reference>
<dbReference type="GO" id="GO:0000105">
    <property type="term" value="P:L-histidine biosynthetic process"/>
    <property type="evidence" value="ECO:0007669"/>
    <property type="project" value="UniProtKB-UniRule"/>
</dbReference>
<dbReference type="Gene3D" id="3.20.20.70">
    <property type="entry name" value="Aldolase class I"/>
    <property type="match status" value="1"/>
</dbReference>
<dbReference type="CDD" id="cd04731">
    <property type="entry name" value="HisF"/>
    <property type="match status" value="1"/>
</dbReference>